<feature type="domain" description="Ig-like" evidence="16">
    <location>
        <begin position="978"/>
        <end position="1047"/>
    </location>
</feature>
<dbReference type="InterPro" id="IPR011993">
    <property type="entry name" value="PH-like_dom_sf"/>
</dbReference>
<feature type="region of interest" description="Disordered" evidence="12">
    <location>
        <begin position="5144"/>
        <end position="5167"/>
    </location>
</feature>
<dbReference type="SUPFAM" id="SSF50729">
    <property type="entry name" value="PH domain-like"/>
    <property type="match status" value="1"/>
</dbReference>
<dbReference type="FunFam" id="2.60.40.10:FF:000523">
    <property type="entry name" value="obscurin isoform X4"/>
    <property type="match status" value="1"/>
</dbReference>
<feature type="domain" description="Ig-like" evidence="16">
    <location>
        <begin position="2371"/>
        <end position="2462"/>
    </location>
</feature>
<feature type="compositionally biased region" description="Basic and acidic residues" evidence="12">
    <location>
        <begin position="4098"/>
        <end position="4111"/>
    </location>
</feature>
<feature type="domain" description="Ig-like" evidence="16">
    <location>
        <begin position="1254"/>
        <end position="1335"/>
    </location>
</feature>
<feature type="domain" description="Ig-like" evidence="16">
    <location>
        <begin position="3898"/>
        <end position="3984"/>
    </location>
</feature>
<feature type="domain" description="Fibronectin type-III" evidence="17">
    <location>
        <begin position="4854"/>
        <end position="4948"/>
    </location>
</feature>
<feature type="region of interest" description="Disordered" evidence="12">
    <location>
        <begin position="220"/>
        <end position="240"/>
    </location>
</feature>
<dbReference type="GO" id="GO:0005634">
    <property type="term" value="C:nucleus"/>
    <property type="evidence" value="ECO:0007669"/>
    <property type="project" value="UniProtKB-SubCell"/>
</dbReference>
<dbReference type="GO" id="GO:0005085">
    <property type="term" value="F:guanyl-nucleotide exchange factor activity"/>
    <property type="evidence" value="ECO:0007669"/>
    <property type="project" value="InterPro"/>
</dbReference>
<feature type="domain" description="Ig-like" evidence="16">
    <location>
        <begin position="3808"/>
        <end position="3891"/>
    </location>
</feature>
<dbReference type="Gene3D" id="2.30.29.30">
    <property type="entry name" value="Pleckstrin-homology domain (PH domain)/Phosphotyrosine-binding domain (PTB)"/>
    <property type="match status" value="1"/>
</dbReference>
<dbReference type="FunFam" id="2.60.40.10:FF:000965">
    <property type="entry name" value="Obscurin, cytoskeletal calmodulin and titin-interacting RhoGEF"/>
    <property type="match status" value="1"/>
</dbReference>
<dbReference type="Pfam" id="PF07679">
    <property type="entry name" value="I-set"/>
    <property type="match status" value="46"/>
</dbReference>
<feature type="domain" description="Ig-like" evidence="16">
    <location>
        <begin position="1875"/>
        <end position="1962"/>
    </location>
</feature>
<dbReference type="GO" id="GO:0005737">
    <property type="term" value="C:cytoplasm"/>
    <property type="evidence" value="ECO:0007669"/>
    <property type="project" value="UniProtKB-SubCell"/>
</dbReference>
<feature type="domain" description="Ig-like" evidence="16">
    <location>
        <begin position="4665"/>
        <end position="4795"/>
    </location>
</feature>
<dbReference type="CDD" id="cd00063">
    <property type="entry name" value="FN3"/>
    <property type="match status" value="2"/>
</dbReference>
<feature type="region of interest" description="Disordered" evidence="12">
    <location>
        <begin position="3556"/>
        <end position="3580"/>
    </location>
</feature>
<dbReference type="SUPFAM" id="SSF49265">
    <property type="entry name" value="Fibronectin type III"/>
    <property type="match status" value="2"/>
</dbReference>
<dbReference type="SUPFAM" id="SSF48726">
    <property type="entry name" value="Immunoglobulin"/>
    <property type="match status" value="49"/>
</dbReference>
<feature type="domain" description="Ig-like" evidence="16">
    <location>
        <begin position="5558"/>
        <end position="5647"/>
    </location>
</feature>
<keyword evidence="9" id="KW-0539">Nucleus</keyword>
<dbReference type="InterPro" id="IPR055251">
    <property type="entry name" value="SOS1_NGEF_PH"/>
</dbReference>
<dbReference type="PANTHER" id="PTHR35971">
    <property type="entry name" value="SI:DKEY-31G6.6"/>
    <property type="match status" value="1"/>
</dbReference>
<feature type="domain" description="Ig-like" evidence="16">
    <location>
        <begin position="2087"/>
        <end position="2173"/>
    </location>
</feature>
<dbReference type="InterPro" id="IPR036179">
    <property type="entry name" value="Ig-like_dom_sf"/>
</dbReference>
<feature type="region of interest" description="Disordered" evidence="12">
    <location>
        <begin position="3186"/>
        <end position="3232"/>
    </location>
</feature>
<evidence type="ECO:0000259" key="14">
    <source>
        <dbReference type="PROSITE" id="PS50003"/>
    </source>
</evidence>
<dbReference type="FunFam" id="2.30.29.30:FF:000197">
    <property type="entry name" value="obscurin isoform X5"/>
    <property type="match status" value="1"/>
</dbReference>
<feature type="compositionally biased region" description="Low complexity" evidence="12">
    <location>
        <begin position="2224"/>
        <end position="2234"/>
    </location>
</feature>
<dbReference type="FunFam" id="2.60.40.10:FF:000599">
    <property type="entry name" value="obscurin isoform X3"/>
    <property type="match status" value="1"/>
</dbReference>
<feature type="domain" description="Ig-like" evidence="16">
    <location>
        <begin position="3657"/>
        <end position="3744"/>
    </location>
</feature>
<feature type="region of interest" description="Disordered" evidence="12">
    <location>
        <begin position="5648"/>
        <end position="5668"/>
    </location>
</feature>
<evidence type="ECO:0000259" key="17">
    <source>
        <dbReference type="PROSITE" id="PS50853"/>
    </source>
</evidence>
<reference evidence="18" key="1">
    <citation type="submission" date="2025-08" db="UniProtKB">
        <authorList>
            <consortium name="Ensembl"/>
        </authorList>
    </citation>
    <scope>IDENTIFICATION</scope>
    <source>
        <strain evidence="18">Glennie</strain>
    </source>
</reference>
<protein>
    <submittedName>
        <fullName evidence="18">Uncharacterized protein</fullName>
    </submittedName>
</protein>
<dbReference type="FunFam" id="2.60.40.10:FF:000773">
    <property type="entry name" value="obscurin isoform X4"/>
    <property type="match status" value="1"/>
</dbReference>
<feature type="domain" description="Fibronectin type-III" evidence="17">
    <location>
        <begin position="510"/>
        <end position="606"/>
    </location>
</feature>
<keyword evidence="19" id="KW-1185">Reference proteome</keyword>
<dbReference type="PROSITE" id="PS50853">
    <property type="entry name" value="FN3"/>
    <property type="match status" value="2"/>
</dbReference>
<dbReference type="InterPro" id="IPR003598">
    <property type="entry name" value="Ig_sub2"/>
</dbReference>
<name>A0A6I8NYZ4_ORNAN</name>
<feature type="domain" description="Ig-like" evidence="16">
    <location>
        <begin position="1061"/>
        <end position="1151"/>
    </location>
</feature>
<feature type="domain" description="Ig-like" evidence="16">
    <location>
        <begin position="326"/>
        <end position="412"/>
    </location>
</feature>
<dbReference type="FunFam" id="2.60.40.10:FF:000032">
    <property type="entry name" value="palladin isoform X1"/>
    <property type="match status" value="4"/>
</dbReference>
<feature type="compositionally biased region" description="Pro residues" evidence="12">
    <location>
        <begin position="504"/>
        <end position="513"/>
    </location>
</feature>
<evidence type="ECO:0000313" key="19">
    <source>
        <dbReference type="Proteomes" id="UP000002279"/>
    </source>
</evidence>
<feature type="compositionally biased region" description="Low complexity" evidence="12">
    <location>
        <begin position="5149"/>
        <end position="5160"/>
    </location>
</feature>
<feature type="region of interest" description="Disordered" evidence="12">
    <location>
        <begin position="6488"/>
        <end position="6521"/>
    </location>
</feature>
<dbReference type="PROSITE" id="PS50003">
    <property type="entry name" value="PH_DOMAIN"/>
    <property type="match status" value="1"/>
</dbReference>
<feature type="domain" description="Ig-like" evidence="16">
    <location>
        <begin position="1692"/>
        <end position="1769"/>
    </location>
</feature>
<feature type="compositionally biased region" description="Gly residues" evidence="12">
    <location>
        <begin position="2058"/>
        <end position="2074"/>
    </location>
</feature>
<keyword evidence="6" id="KW-0597">Phosphoprotein</keyword>
<dbReference type="SMART" id="SM00408">
    <property type="entry name" value="IGc2"/>
    <property type="match status" value="42"/>
</dbReference>
<dbReference type="InterPro" id="IPR013106">
    <property type="entry name" value="Ig_V-set"/>
</dbReference>
<dbReference type="CDD" id="cd20971">
    <property type="entry name" value="IgI_1_Titin-A168_like"/>
    <property type="match status" value="1"/>
</dbReference>
<dbReference type="InterPro" id="IPR052385">
    <property type="entry name" value="Obscurin/Obscurin-like_Reg"/>
</dbReference>
<dbReference type="CDD" id="cd23767">
    <property type="entry name" value="IQCD"/>
    <property type="match status" value="1"/>
</dbReference>
<feature type="domain" description="Ig-like" evidence="16">
    <location>
        <begin position="230"/>
        <end position="317"/>
    </location>
</feature>
<feature type="region of interest" description="Disordered" evidence="12">
    <location>
        <begin position="3279"/>
        <end position="3329"/>
    </location>
</feature>
<feature type="domain" description="Ig-like" evidence="16">
    <location>
        <begin position="110"/>
        <end position="200"/>
    </location>
</feature>
<feature type="region of interest" description="Disordered" evidence="12">
    <location>
        <begin position="2170"/>
        <end position="2237"/>
    </location>
</feature>
<feature type="domain" description="Ig-like" evidence="16">
    <location>
        <begin position="2997"/>
        <end position="3081"/>
    </location>
</feature>
<dbReference type="SMART" id="SM00325">
    <property type="entry name" value="RhoGEF"/>
    <property type="match status" value="1"/>
</dbReference>
<dbReference type="InterPro" id="IPR035899">
    <property type="entry name" value="DBL_dom_sf"/>
</dbReference>
<dbReference type="Pfam" id="PF00041">
    <property type="entry name" value="fn3"/>
    <property type="match status" value="2"/>
</dbReference>
<comment type="similarity">
    <text evidence="3">Belongs to the protein kinase superfamily. CAMK Ser/Thr protein kinase family.</text>
</comment>
<feature type="domain" description="Ig-like" evidence="16">
    <location>
        <begin position="1153"/>
        <end position="1231"/>
    </location>
</feature>
<feature type="domain" description="Ig-like" evidence="16">
    <location>
        <begin position="3469"/>
        <end position="3554"/>
    </location>
</feature>
<evidence type="ECO:0000256" key="1">
    <source>
        <dbReference type="ARBA" id="ARBA00004123"/>
    </source>
</evidence>
<dbReference type="SMART" id="SM00060">
    <property type="entry name" value="FN3"/>
    <property type="match status" value="2"/>
</dbReference>
<proteinExistence type="inferred from homology"/>
<evidence type="ECO:0000256" key="12">
    <source>
        <dbReference type="SAM" id="MobiDB-lite"/>
    </source>
</evidence>
<dbReference type="FunFam" id="2.60.40.10:FF:000228">
    <property type="entry name" value="obscurin isoform X4"/>
    <property type="match status" value="2"/>
</dbReference>
<feature type="domain" description="Ig-like" evidence="16">
    <location>
        <begin position="4249"/>
        <end position="4322"/>
    </location>
</feature>
<feature type="domain" description="Ig-like" evidence="16">
    <location>
        <begin position="785"/>
        <end position="863"/>
    </location>
</feature>
<feature type="domain" description="Ig-like" evidence="16">
    <location>
        <begin position="2645"/>
        <end position="2723"/>
    </location>
</feature>
<feature type="domain" description="Ig-like" evidence="16">
    <location>
        <begin position="5669"/>
        <end position="5763"/>
    </location>
</feature>
<dbReference type="FunFam" id="2.60.40.10:FF:000502">
    <property type="entry name" value="obscurin-like protein 1 isoform X2"/>
    <property type="match status" value="1"/>
</dbReference>
<feature type="domain" description="Ig-like" evidence="16">
    <location>
        <begin position="693"/>
        <end position="771"/>
    </location>
</feature>
<feature type="region of interest" description="Disordered" evidence="12">
    <location>
        <begin position="497"/>
        <end position="517"/>
    </location>
</feature>
<dbReference type="FunFam" id="2.60.40.10:FF:000380">
    <property type="entry name" value="obscurin isoform X3"/>
    <property type="match status" value="1"/>
</dbReference>
<feature type="region of interest" description="Disordered" evidence="12">
    <location>
        <begin position="5072"/>
        <end position="5115"/>
    </location>
</feature>
<dbReference type="PROSITE" id="PS50096">
    <property type="entry name" value="IQ"/>
    <property type="match status" value="1"/>
</dbReference>
<dbReference type="PANTHER" id="PTHR35971:SF4">
    <property type="entry name" value="OBSCURIN"/>
    <property type="match status" value="1"/>
</dbReference>
<feature type="region of interest" description="Disordered" evidence="12">
    <location>
        <begin position="3619"/>
        <end position="3662"/>
    </location>
</feature>
<evidence type="ECO:0000256" key="5">
    <source>
        <dbReference type="ARBA" id="ARBA00022490"/>
    </source>
</evidence>
<evidence type="ECO:0000256" key="6">
    <source>
        <dbReference type="ARBA" id="ARBA00022553"/>
    </source>
</evidence>
<evidence type="ECO:0000259" key="16">
    <source>
        <dbReference type="PROSITE" id="PS50835"/>
    </source>
</evidence>
<feature type="domain" description="SH3" evidence="13">
    <location>
        <begin position="5881"/>
        <end position="5948"/>
    </location>
</feature>
<evidence type="ECO:0000256" key="9">
    <source>
        <dbReference type="ARBA" id="ARBA00023242"/>
    </source>
</evidence>
<gene>
    <name evidence="18" type="primary">OBSCN</name>
</gene>
<dbReference type="InterPro" id="IPR000048">
    <property type="entry name" value="IQ_motif_EF-hand-BS"/>
</dbReference>
<dbReference type="OMA" id="CYEVEKM"/>
<feature type="region of interest" description="Disordered" evidence="12">
    <location>
        <begin position="5326"/>
        <end position="5345"/>
    </location>
</feature>
<dbReference type="InterPro" id="IPR003599">
    <property type="entry name" value="Ig_sub"/>
</dbReference>
<dbReference type="InterPro" id="IPR003961">
    <property type="entry name" value="FN3_dom"/>
</dbReference>
<dbReference type="SUPFAM" id="SSF50044">
    <property type="entry name" value="SH3-domain"/>
    <property type="match status" value="1"/>
</dbReference>
<feature type="domain" description="Ig-like" evidence="16">
    <location>
        <begin position="2242"/>
        <end position="2333"/>
    </location>
</feature>
<dbReference type="FunFam" id="1.20.900.10:FF:000027">
    <property type="entry name" value="Obscurin, cytoskeletal calmodulin and titin-interacting RhoGEF"/>
    <property type="match status" value="1"/>
</dbReference>
<dbReference type="Proteomes" id="UP000002279">
    <property type="component" value="Unplaced"/>
</dbReference>
<keyword evidence="8" id="KW-1015">Disulfide bond</keyword>
<keyword evidence="4 11" id="KW-0728">SH3 domain</keyword>
<dbReference type="FunFam" id="2.60.40.10:FF:000421">
    <property type="entry name" value="LOW QUALITY PROTEIN: obscurin"/>
    <property type="match status" value="2"/>
</dbReference>
<sequence>MNYGSFGGAPRFLTRPKAFVVSVGKDATLSCQIVGNPVPLVSWEKDRAPLAAGGRFQTLEEGEQYRLTILDLTLEDSGQYVCRARNSIGEAFAAVSLRVGSDAAVTQLAPYFLLKPSSIRVSEGEDATFRCCVRGSPPLALHWDKDGRPLGGLSPDAQRVRVESNALHIRAARQQDGGTYTVRAENPLGAASAAADLVVEEGGGGGSRAGGLLSHLQKRREEMRREAPGPPAPSPPAPGRTFAVTEGKHAKLSCFVSGEPKPETVWRKDGRELAEGRRHLAYEDEQGNSVLKVLYCRPEDDGLYTCAASNLVGQTYSSVRLIVREPPVPFKKKLEDVEVREKESATFQCEVPLAATEAAWFKEETRLRQSSKYRMEEDGTLRRLTVHSVTTDDDAVYVCETYEGSRTVAELSVRGNITKKLPRRTAVLADDTAIFCVDLERESRHVRWLKNQEEVTPDDRVTVTAAGTRHTLTIRRCLHEDAGEIAFLADDDRTTTQFTVSTPRKPPAHPPGHPLVRDKTETSVTLTWSPPETERPAAVDGYLVERKVLSGHTWQRCHAADPVPGPELVVSGPDEEGDYQFRVCAVNSFGRSPYLEFPGTVHLSKGRGRAGRNRGRSSTGLAWVKLPWVGASRGRAGGWWRPVCCCWGLGFRWSPCGPTLPGKWGQLLAALSKAAITCPSPRFPTASFPGPEPSAAFSKEEPARRTVKAAATETVTLSCRVAQAQTTVRWYKDGKALSSGQRVRVEAQGRERKLVVQGAGPADAGEYACEAGGQRLAFRLDVAEPPVVFAEEEPTQRTVKAAATETITLSCLVAQAQTTVQWYKDGKPLSSGQRVRVEAQGRERKLVVQGAGPADAGEYACEAGGQRLAFRLDVAEAPVVFAKEEPAQRTVKAAATETATLSCRVAQAQTTVQWYKDGKLLSSGQRVRVEAQGRDRKLVVQGAGPADAGEYTCEADGQKLAFRLDVAEAPVAFAKEEPARRTVNAAATETVTLSCQVAQAQTTVQWYKDGKLLSSSQKVHVEAQGRERKLVVQGAGPADAGEYACEAGGQRIAFQLDVAEPPVAFAKEEPARRTVKAAATETATLSCRVAQAQTTVQWYKDGKPLSSGQRVRVEAQGRERKLVVQGAGPADAGEYACEAGGQRLAFQLDVSEPSLAFAKEEPAQRTVKVAAMEMATLSCRVAQDQTAVRWFKDGKPLSSGQRVRVEAQGRERKLVVQGAGPADAGEYACEAGGQRLAFRLDVTEAQVVFAKEEPAQRTVKAAATKTATLSCQVAEAQTTVQWYKDGKMLSSGQRVRVEAQGRERKLVVQGAGPADAGEYACEAGGQRLAFQLDVSEPPVAFAKEEPARRTVKAAATETATLSCLVAQAQTTVRWYKDGKPLSSGQRVRVEAQGRERKLVVQGAGPADAGEYACEADGQRLAFRLDVAEPPVVFAKEEPAQRTVKAAATETATLSCRVAQAQTAVQWYKDGKLLSSSQRVHVEAQGRDRKLVVQGAGPADAGEYACEADGQKLAFRLDVAEPQVVFAKEEPAQRTVKAAATETATLSCRVAQAQTAVRWFKDGKPLSSGQRVRVEAQGRERKLVVQGAGPADAGEYACEAGGQRLAFRLDVAGPQAQLQGLSSPGSGSPGVCPSPFLASRRSCRVSASPITGPSRNYGLASFLHGMVVCLVGCQFLPPLTSALPPHPSPPEAPAVFAEEEPAQRTMQVTATETATLSCRVAQAQTAVRWFKDGKPLSSGQRVRVEAQGRERKLVVQGAGPADAGEYACEAGGQRLAFRLDVAEAPAVFGEEEPAQRTVQVAATETATLSCRVAQDQTAVRWFKDGKALSSGQRVRVEAQGRERKLVVQGAGPADAGEYACEAGGQRLAFRLDVAEPEAKAPERPARREPLVVREHETVVLSAAVTSTTASVVWLKDGLEIRRSKRHEMTSEGCVHTLTIRGAGSKDTAIYTCKANREREEFLVQVQEVPVKFVKQLEVVGGEVGGSVTLSCELSGAEGAVVWYRDGTEVRAGKRFQMRVDGARRSLTVSGLRVEDGGEYSCRTRDDKTSVRLAPAGPPTTGGRGRGTGRSRGGGPAARPLRSPAATVPRVVRFTTELSPVVSEEGREATFKCVVCPDDAAVTWQRNGTPLEAGEKFVVVRQGASHSLTVTSLTLADAGEIAAEAEGVRTQAGLKVRGERDRPRERPPPPTSVRRAASSLHDGPGGRGGLDAAAGPPRLPGGLGPEGLTERGLTPGPLAPAPLPEAPVLFRKKLEAQTVEEKGTAVLEAELTKPSTEVKWLRNGDGTEQRPGKRVGIFAHGRKRTLVIHHCEFSDQGNFVCDAGDAETAASLQVTGRAFALLYRQVQVQDAAEIRFVAENAESRAQLRVKELPVKILKPLRDKIAMEKHRGVLECQVSRASARVRWYKQRTELLPGPKYEMVSDGLFRKLVIQNAEPADEDTYTCDAGDARTSAQFFVEEQSIAIVRELRDVEVMEPAPAWFECETSIPSVRPPKWLLGKTVLQAGRDVGIEQDGTVHRLALRKTCSTMSGPVHFTIGKSRSTARLLVTDIPMLLTRKLEDKHVREQQSVILSCDFKPAPKAVQWYKDETPLVPSDKYRMNLDNHMAELRILRAAPEDAGLYRCQAGNAQTGATVTVEAREVTVTSPMEAVEAVEEGSAAFSCELSDEDEEVEWFLNGVLLFDDSFHELRHTGGRHTLLLKRVALADAGTVLLKSGKISESAQLTVKEKPAMFLKPLEDVSSQERCTLALQCEVSRASVRAAWHKDGVELGPSDKYDILHAGCTLGLLVHDLGRDDAGLYSCDIGSDRTQARVAVHDLNVGITKRLKTTEVQEGESCSFECILSHESAGDAGVWTVNGQDVGGSGRFQASRQGRKYTLSIRDAALADGGEVVFAVRDLRSKASLVVTEKPAAFTKPLEDRTVVAGEDVQLSCEVSRPEADLRWSKDGKAIRKSLKYDLRSEGTRAVLIIHRAGPQDAGHYTCQTPTARTTAALGVKDQPNRFTKELADLKAEERGVAVLECETERPAPAATWRKGDAELRVSRRHVPSQAGTVLTLTIRALDQSDGDTYTCDVGDAQTRANLVVLARKVVIGEGPEDVEVGEGEAATFRCRVSPADFGPVLWALDGTPLLADGRTDIQTRPDGCHVLTIRQPGNSGTVSVRAGDQVAGRGGTSAVLPIPIPPGDVVDVTGKAPSKSSSGPAGDRCPVGEEVSKGPLGGGASGWSSQTHPRGRPSWQITATRGHIWAGSGFPPATCPVHPADGGRRSRGGAGRVEWLARVLPASRAGQQRRSPAPAPLGSAAPAPGPHRGPARSPRVEPARPLPTSASLSPAGVRLQFQEGLRDAAAEEGAAVTLRCQLSAAAVAAAAPVEWRKGGRLLEPGPKYQLRRDGAVAELVIRELDARDAGRYSCVCGDQDTTANVAVTGRVPPQTLPPARPGRGPGQPRAVALSRLSGPGLPRPPSLPSFHPPAPARHFTEELRAAEAPERGSATLRCELARAGARLEWHRERTVLAPGPKYAMRQEGRRAELVVRDLELGDGGPYTCVCGDQTSTAVLTVKGSPARRSRRWGSTGEQASGWVRSGAGGGLVGPGVFAVRPSGSPEPRSGGGFLVPAVRVDAGAGPGSWRVGPRPSTQGRLPSAFPRGRGGRQRPTAPRGFRPTASPLGFREGLRRREAPEGSSVTLRCELTRAAPVTWKKGSRTLRPGGRLRLRQDGARAELQIADVEPGDAGDYTCLCGDQKTTAPLAVIGQPLPFSPTGQDSLADGAVYRVACSKSLTLSRPLGVYLSIAVSPSLRLPVSPSLPRPIPASPALFCEELTSQEAEEGGTVTLRCTLTRPAPVTWSRGSETLPAGARFRMRQEGVVAELRVRDLGPGDSGPYTCACGGQETTAVLTVLGKGRPRPRRGRSAQVVQEGATATLRCELSAPTTAVTWSKGGLELRAGARHEMRLVGAVAELLVHDLRLDDAGPYSCDVPGGPGTTATLTVTAQPVVFEKPLQPQGVEEGGSAVLRCELSKAGAAVEWRKGGVQLFPCAKYAMRLEGRVAELTVRDAEQEDSAEYTCDAGDRQTTATLTVNGEGPPAAARERGEPRVVPRAPRGAHGREEVGPSEELRSVRARQQAPGSALRAQNPVRDDEAGAVGISVPAAPRPKFKKRLRSEETEEGGTTVLRCEMTTAQAAVHWTKEGEVLASGSKYEMRRQGTVQELVIHHVEPKDTGEYACVAGDQKTAATLKVKAPEVSVVVGLRDVRLSEGEDAQFTCRLSRAPGPDVQWSLGGVPLQSNEMNEISVQQQGTVHILTLRKVTPEDSGTVSFRAGPSTSEARLSVAAAAPLAFVQALEDLEVEEGGAATLRCQLSQPDLPVRWTGGVDDATVVAGEKFRLSRDGAVHELRILGVVPADAAEYTCHAGDVSSSARLRVKSPPVHFREVPQDVEAAEEGTAVLSCRLSGPGAPVEWTKEGLPLRPGAKYEIRQEGARAELLIHHVEAGDGGVYTCRAGDQQCTASVHVQEEEAQIARGLQHVDVFAGEAATFSCELTRRGVRGAQWWLDGTALQDGPLSRISVQEGRVHSLTLHGLGPEDSGMVTFKAGALHSSAKLLIKGTGAGAGVVAGLAHLPLPASRSLRPPREVAADGKRVRIEQDWNVARLTISPVLPRDGGLTDCLGLCPVPSAQNAVVRALEDVEAPEGGEALFECLLAQPEVSGHNWLMDGQPLSTAADVEMVYFEEGRRHVLLLKNLAPRPRRATVTFAAGHVASSASLTVKGWRLELVRPPRDAEVRAGDSATFGCQLSEPVPAGEVTWYLNGAEVQPGPDWALTADGPRYTLTLRRAQDHHAGEVTFAAREAVATARLSVLGLPEPPEEAEVVDQTGRSVTLSWTPPASTGGAALLGYRVERTVAGSSWQPCHADLVRGPEFTAEDLTPGEVYRFRVSAVTAAGSGEPVHLPQTVKLGEPRFPPGAAAPPGTRQSVQVGEEVRLACEVGSESQAVAWHRGQESIQPGGRFQVVSRGAARTLIIQGFAAEDQGTYTCAPVAGGAPAAPATFEVSPGPRQPGLPPEAAQEGDLHLLWEALAKKRRMSREPTLDSISELPEEDERLRRQQRAGGAPAPDLSEGYSTTDELARSGEADFSLTSSDDESRAGTPSLITYLKKAGKGRAPPEGPPAGEAPEDASTTDQAAVRIQAAFKGYKVRKEMRQQERPAFRETFRDFRGPPGAGLRLACVVLSKTEARVRWLKDGAELTAGPRCRLDRLADGTCSLHVARLEERDAGRYTCEASNRFGLVSHSARVAVAAPGAAGSESEAESSSGSEVDDAIRRAARRLRRLFRADAPATDEEPFVSADEGGPAGAADRRTYREDDGHIYLRFESAAEAHQASARFRETFATLGVRLDLDVRERGPSGAVEVRIAKVAAPAAAAAPRGSPPPTSDTAPAFVTELRNQEVQDGYPVSFDCVVAGSPAPSVRWFKDGRQLEEDDHYMINEDQQGCHQLIITAVVPADMGVYRCLAENSVGVASTKAELRVDLTSTEYDTAADATETSSYFSAQGYVSSREQEGVESTAEEGQLPQVLEELRDVLVAPGTRLAKFQLKVKGFPAPRLSWFKDGQPLRPSDRLRPSSKKTLHCLEVLNVRREDAGEYSAYVRNAAGSAYSSARLLVRGPEEPEETADRGERRQSVPPRFLERFTDREVKAGSSITFSVKVEGHPPPTVNWLKEEANEDVQWIGPDTPGYKVAGSNLHHSLVLLDVGSRHRGSYTCIATNEAGQAVCSARLNVLEGDEKVKEALISTLLQGSVGTPTGGILARPGSAEATAGSHVSLAAVGTEEFLQRLTSQITEMVSAKISQATLQIPGGESDEESKTPSATPRHGRSRPSSSVHESSSESEDGDARGEIFDIYTVTADHQPLGAERDAIALKAGQYVEVLDSAHPLRWLVRTKPTKSGPSRQGWVSPAYLDKRLKLAPEWGAPEVPETTGEAVSEDEYKKKLSGIVRELLSSEEDFVSDLQFLQRHHVRRLEGSPAAPAAVASQKHVIFRNVGDIGRFHSDHFLRELRACETDDDVAACFIRNEAEFGKYIEFLVGRVQAESVVVSKAVQDFYKVGATPGGADPSRPPPPPLQHYLERPVLRIQHYQTVLKELIRNKARNGQNCALLEQAYAVVSALSQRAENSLHVSLMENYPGTLEALGEPIRQGQFIVWEGAPGARMPWKGHKRHVFLFPNHLVICKPKRDSKTDAYGYVFRNMMKLSNVDVNDQVEGDDRAFEVWHERDDSVRKYLLQARTLIVKNSWVKEICGIQQRLALPVWRAPDFEEELADCTAELGETVKLACRVTGTPKPIISWYKDGKPVEVDPHHIVIEDPDGSCTLILDNLAGVDSGQYMCFAASAAGNASSLGKILVQVPPRFVHQLRNALLVEGEDAQFTCTVEGAPVPQIRWYKDGALLTESTKHQAFSEPRSGVAVLVVTEAAEADLGRYECELVNRLGSARSGAELCRQGAVLPAQERRGDRRAVTVEGRSPPPPPHRPLLPRSTATGSA</sequence>
<feature type="domain" description="Ig-like" evidence="16">
    <location>
        <begin position="6388"/>
        <end position="6478"/>
    </location>
</feature>
<dbReference type="Pfam" id="PF22697">
    <property type="entry name" value="SOS1_NGEF_PH"/>
    <property type="match status" value="1"/>
</dbReference>
<dbReference type="InterPro" id="IPR001452">
    <property type="entry name" value="SH3_domain"/>
</dbReference>
<keyword evidence="5" id="KW-0963">Cytoplasm</keyword>
<dbReference type="PROSITE" id="PS50835">
    <property type="entry name" value="IG_LIKE"/>
    <property type="match status" value="44"/>
</dbReference>
<feature type="domain" description="Ig-like" evidence="16">
    <location>
        <begin position="1337"/>
        <end position="1415"/>
    </location>
</feature>
<feature type="domain" description="Ig-like" evidence="16">
    <location>
        <begin position="1968"/>
        <end position="2052"/>
    </location>
</feature>
<feature type="domain" description="Ig-like" evidence="16">
    <location>
        <begin position="4147"/>
        <end position="4237"/>
    </location>
</feature>
<feature type="domain" description="Ig-like" evidence="16">
    <location>
        <begin position="6294"/>
        <end position="6377"/>
    </location>
</feature>
<evidence type="ECO:0000259" key="15">
    <source>
        <dbReference type="PROSITE" id="PS50010"/>
    </source>
</evidence>
<keyword evidence="10" id="KW-0393">Immunoglobulin domain</keyword>
<evidence type="ECO:0000256" key="10">
    <source>
        <dbReference type="ARBA" id="ARBA00023319"/>
    </source>
</evidence>
<feature type="region of interest" description="Disordered" evidence="12">
    <location>
        <begin position="2038"/>
        <end position="2082"/>
    </location>
</feature>
<dbReference type="Gene3D" id="1.20.900.10">
    <property type="entry name" value="Dbl homology (DH) domain"/>
    <property type="match status" value="1"/>
</dbReference>
<evidence type="ECO:0000313" key="18">
    <source>
        <dbReference type="Ensembl" id="ENSOANP00000046082.1"/>
    </source>
</evidence>
<dbReference type="Gene3D" id="2.30.30.40">
    <property type="entry name" value="SH3 Domains"/>
    <property type="match status" value="1"/>
</dbReference>
<dbReference type="Pfam" id="PF00621">
    <property type="entry name" value="RhoGEF"/>
    <property type="match status" value="1"/>
</dbReference>
<evidence type="ECO:0000259" key="13">
    <source>
        <dbReference type="PROSITE" id="PS50002"/>
    </source>
</evidence>
<dbReference type="Bgee" id="ENSOANG00000042737">
    <property type="expression patterns" value="Expressed in heart and 5 other cell types or tissues"/>
</dbReference>
<feature type="domain" description="Ig-like" evidence="16">
    <location>
        <begin position="10"/>
        <end position="100"/>
    </location>
</feature>
<evidence type="ECO:0000256" key="8">
    <source>
        <dbReference type="ARBA" id="ARBA00023157"/>
    </source>
</evidence>
<dbReference type="InterPro" id="IPR007110">
    <property type="entry name" value="Ig-like_dom"/>
</dbReference>
<dbReference type="InterPro" id="IPR000219">
    <property type="entry name" value="DH_dom"/>
</dbReference>
<dbReference type="InterPro" id="IPR036028">
    <property type="entry name" value="SH3-like_dom_sf"/>
</dbReference>
<feature type="domain" description="PH" evidence="14">
    <location>
        <begin position="6175"/>
        <end position="6284"/>
    </location>
</feature>
<dbReference type="FunFam" id="2.60.40.10:FF:000707">
    <property type="entry name" value="Obscurin, cytoskeletal calmodulin and titin-interacting RhoGEF"/>
    <property type="match status" value="1"/>
</dbReference>
<feature type="compositionally biased region" description="Basic and acidic residues" evidence="12">
    <location>
        <begin position="2174"/>
        <end position="2185"/>
    </location>
</feature>
<reference evidence="18" key="2">
    <citation type="submission" date="2025-09" db="UniProtKB">
        <authorList>
            <consortium name="Ensembl"/>
        </authorList>
    </citation>
    <scope>IDENTIFICATION</scope>
    <source>
        <strain evidence="18">Glennie</strain>
    </source>
</reference>
<evidence type="ECO:0000256" key="4">
    <source>
        <dbReference type="ARBA" id="ARBA00022443"/>
    </source>
</evidence>
<feature type="domain" description="Ig-like" evidence="16">
    <location>
        <begin position="3987"/>
        <end position="4071"/>
    </location>
</feature>
<dbReference type="FunFam" id="2.60.40.10:FF:001214">
    <property type="entry name" value="Obscurin, cytoskeletal calmodulin and titin-interacting RhoGEF"/>
    <property type="match status" value="1"/>
</dbReference>
<accession>A0A6I8NYZ4</accession>
<feature type="domain" description="Ig-like" evidence="16">
    <location>
        <begin position="2908"/>
        <end position="2992"/>
    </location>
</feature>
<feature type="compositionally biased region" description="Pro residues" evidence="12">
    <location>
        <begin position="228"/>
        <end position="238"/>
    </location>
</feature>
<dbReference type="SMART" id="SM00015">
    <property type="entry name" value="IQ"/>
    <property type="match status" value="1"/>
</dbReference>
<dbReference type="InterPro" id="IPR001849">
    <property type="entry name" value="PH_domain"/>
</dbReference>
<feature type="domain" description="Ig-like" evidence="16">
    <location>
        <begin position="2550"/>
        <end position="2641"/>
    </location>
</feature>
<feature type="region of interest" description="Disordered" evidence="12">
    <location>
        <begin position="3423"/>
        <end position="3444"/>
    </location>
</feature>
<dbReference type="CDD" id="cd12025">
    <property type="entry name" value="SH3_Obscurin_like"/>
    <property type="match status" value="1"/>
</dbReference>
<dbReference type="CDD" id="cd00096">
    <property type="entry name" value="Ig"/>
    <property type="match status" value="5"/>
</dbReference>
<evidence type="ECO:0000256" key="3">
    <source>
        <dbReference type="ARBA" id="ARBA00006692"/>
    </source>
</evidence>
<dbReference type="InterPro" id="IPR036116">
    <property type="entry name" value="FN3_sf"/>
</dbReference>
<keyword evidence="7" id="KW-0677">Repeat</keyword>
<feature type="domain" description="Ig-like" evidence="16">
    <location>
        <begin position="878"/>
        <end position="972"/>
    </location>
</feature>
<dbReference type="SMART" id="SM00233">
    <property type="entry name" value="PH"/>
    <property type="match status" value="1"/>
</dbReference>
<evidence type="ECO:0000256" key="11">
    <source>
        <dbReference type="PROSITE-ProRule" id="PRU00192"/>
    </source>
</evidence>
<organism evidence="18 19">
    <name type="scientific">Ornithorhynchus anatinus</name>
    <name type="common">Duckbill platypus</name>
    <dbReference type="NCBI Taxonomy" id="9258"/>
    <lineage>
        <taxon>Eukaryota</taxon>
        <taxon>Metazoa</taxon>
        <taxon>Chordata</taxon>
        <taxon>Craniata</taxon>
        <taxon>Vertebrata</taxon>
        <taxon>Euteleostomi</taxon>
        <taxon>Mammalia</taxon>
        <taxon>Monotremata</taxon>
        <taxon>Ornithorhynchidae</taxon>
        <taxon>Ornithorhynchus</taxon>
    </lineage>
</organism>
<dbReference type="FunFam" id="2.60.40.10:FF:000050">
    <property type="entry name" value="Titin isoform B"/>
    <property type="match status" value="1"/>
</dbReference>
<dbReference type="FunFam" id="2.60.40.10:FF:000747">
    <property type="entry name" value="obscurin isoform X6"/>
    <property type="match status" value="1"/>
</dbReference>
<feature type="domain" description="Ig-like" evidence="16">
    <location>
        <begin position="4328"/>
        <end position="4414"/>
    </location>
</feature>
<feature type="domain" description="Ig-like" evidence="16">
    <location>
        <begin position="3328"/>
        <end position="3420"/>
    </location>
</feature>
<feature type="domain" description="DH" evidence="15">
    <location>
        <begin position="5974"/>
        <end position="6157"/>
    </location>
</feature>
<feature type="domain" description="Ig-like" evidence="16">
    <location>
        <begin position="4952"/>
        <end position="5041"/>
    </location>
</feature>
<feature type="domain" description="Ig-like" evidence="16">
    <location>
        <begin position="1521"/>
        <end position="1599"/>
    </location>
</feature>
<feature type="domain" description="Ig-like" evidence="16">
    <location>
        <begin position="4418"/>
        <end position="4512"/>
    </location>
</feature>
<dbReference type="Ensembl" id="ENSOANT00000054831.1">
    <property type="protein sequence ID" value="ENSOANP00000046082.1"/>
    <property type="gene ID" value="ENSOANG00000042737.1"/>
</dbReference>
<dbReference type="PROSITE" id="PS50010">
    <property type="entry name" value="DH_2"/>
    <property type="match status" value="1"/>
</dbReference>
<feature type="domain" description="Ig-like" evidence="16">
    <location>
        <begin position="1784"/>
        <end position="1861"/>
    </location>
</feature>
<dbReference type="GeneTree" id="ENSGT00940000154756"/>
<dbReference type="InterPro" id="IPR013098">
    <property type="entry name" value="Ig_I-set"/>
</dbReference>
<dbReference type="SUPFAM" id="SSF48065">
    <property type="entry name" value="DBL homology domain (DH-domain)"/>
    <property type="match status" value="1"/>
</dbReference>
<dbReference type="FunFam" id="2.60.40.10:FF:001084">
    <property type="entry name" value="obscurin-like isoform X3"/>
    <property type="match status" value="1"/>
</dbReference>
<comment type="subcellular location">
    <subcellularLocation>
        <location evidence="2">Cytoplasm</location>
    </subcellularLocation>
    <subcellularLocation>
        <location evidence="1">Nucleus</location>
    </subcellularLocation>
</comment>
<evidence type="ECO:0000256" key="7">
    <source>
        <dbReference type="ARBA" id="ARBA00022737"/>
    </source>
</evidence>
<dbReference type="SMART" id="SM00406">
    <property type="entry name" value="IGv"/>
    <property type="match status" value="17"/>
</dbReference>
<feature type="compositionally biased region" description="Low complexity" evidence="12">
    <location>
        <begin position="3294"/>
        <end position="3311"/>
    </location>
</feature>
<feature type="domain" description="Ig-like" evidence="16">
    <location>
        <begin position="5194"/>
        <end position="5283"/>
    </location>
</feature>
<dbReference type="SMART" id="SM00409">
    <property type="entry name" value="IG"/>
    <property type="match status" value="49"/>
</dbReference>
<dbReference type="FunFam" id="2.60.40.10:FF:001652">
    <property type="entry name" value="Uncharacterized protein"/>
    <property type="match status" value="22"/>
</dbReference>
<dbReference type="PROSITE" id="PS50002">
    <property type="entry name" value="SH3"/>
    <property type="match status" value="1"/>
</dbReference>
<dbReference type="InterPro" id="IPR013783">
    <property type="entry name" value="Ig-like_fold"/>
</dbReference>
<dbReference type="InterPro" id="IPR035526">
    <property type="entry name" value="Obscurin_SH3"/>
</dbReference>
<feature type="domain" description="Ig-like" evidence="16">
    <location>
        <begin position="1429"/>
        <end position="1507"/>
    </location>
</feature>
<dbReference type="FunFam" id="2.60.40.10:FF:000866">
    <property type="entry name" value="Obscurin, cytoskeletal calmodulin and titin-interacting RhoGEF"/>
    <property type="match status" value="1"/>
</dbReference>
<feature type="region of interest" description="Disordered" evidence="12">
    <location>
        <begin position="4049"/>
        <end position="4143"/>
    </location>
</feature>
<dbReference type="Gene3D" id="2.60.40.10">
    <property type="entry name" value="Immunoglobulins"/>
    <property type="match status" value="52"/>
</dbReference>
<feature type="domain" description="Ig-like" evidence="16">
    <location>
        <begin position="5424"/>
        <end position="5513"/>
    </location>
</feature>
<feature type="domain" description="Ig-like" evidence="16">
    <location>
        <begin position="2728"/>
        <end position="2812"/>
    </location>
</feature>
<feature type="region of interest" description="Disordered" evidence="12">
    <location>
        <begin position="5836"/>
        <end position="5878"/>
    </location>
</feature>
<feature type="compositionally biased region" description="Basic and acidic residues" evidence="12">
    <location>
        <begin position="5657"/>
        <end position="5668"/>
    </location>
</feature>
<evidence type="ECO:0000256" key="2">
    <source>
        <dbReference type="ARBA" id="ARBA00004496"/>
    </source>
</evidence>